<comment type="caution">
    <text evidence="2">The sequence shown here is derived from an EMBL/GenBank/DDBJ whole genome shotgun (WGS) entry which is preliminary data.</text>
</comment>
<keyword evidence="3" id="KW-1185">Reference proteome</keyword>
<evidence type="ECO:0000313" key="3">
    <source>
        <dbReference type="Proteomes" id="UP001151760"/>
    </source>
</evidence>
<organism evidence="2 3">
    <name type="scientific">Tanacetum coccineum</name>
    <dbReference type="NCBI Taxonomy" id="301880"/>
    <lineage>
        <taxon>Eukaryota</taxon>
        <taxon>Viridiplantae</taxon>
        <taxon>Streptophyta</taxon>
        <taxon>Embryophyta</taxon>
        <taxon>Tracheophyta</taxon>
        <taxon>Spermatophyta</taxon>
        <taxon>Magnoliopsida</taxon>
        <taxon>eudicotyledons</taxon>
        <taxon>Gunneridae</taxon>
        <taxon>Pentapetalae</taxon>
        <taxon>asterids</taxon>
        <taxon>campanulids</taxon>
        <taxon>Asterales</taxon>
        <taxon>Asteraceae</taxon>
        <taxon>Asteroideae</taxon>
        <taxon>Anthemideae</taxon>
        <taxon>Anthemidinae</taxon>
        <taxon>Tanacetum</taxon>
    </lineage>
</organism>
<dbReference type="Pfam" id="PF26130">
    <property type="entry name" value="PB1-like"/>
    <property type="match status" value="1"/>
</dbReference>
<protein>
    <submittedName>
        <fullName evidence="2">F-box domain containing protein</fullName>
    </submittedName>
</protein>
<gene>
    <name evidence="2" type="ORF">Tco_0911748</name>
</gene>
<dbReference type="Proteomes" id="UP001151760">
    <property type="component" value="Unassembled WGS sequence"/>
</dbReference>
<feature type="non-terminal residue" evidence="2">
    <location>
        <position position="1"/>
    </location>
</feature>
<name>A0ABQ5CYX2_9ASTR</name>
<accession>A0ABQ5CYX2</accession>
<evidence type="ECO:0000313" key="2">
    <source>
        <dbReference type="EMBL" id="GJT31473.1"/>
    </source>
</evidence>
<reference evidence="2" key="1">
    <citation type="journal article" date="2022" name="Int. J. Mol. Sci.">
        <title>Draft Genome of Tanacetum Coccineum: Genomic Comparison of Closely Related Tanacetum-Family Plants.</title>
        <authorList>
            <person name="Yamashiro T."/>
            <person name="Shiraishi A."/>
            <person name="Nakayama K."/>
            <person name="Satake H."/>
        </authorList>
    </citation>
    <scope>NUCLEOTIDE SEQUENCE</scope>
</reference>
<sequence>EPKRKKAKKDVFNDNLHYDDLFTSCPMIYFQGQCKVLTDTNFDEMTYVHLLEILKRLVPNGFENVYYCKSGAKLTSIREIKSDQDIVDMLKVGYDNGFQIDMYVDHFGYDIMEMVNRDRNEELRNTRIKAELDSSDDDYHYFDDDLEEIENLCSARILFRGHVEFGVNEETPQVDPDDNQIDHVYKIKNGVVYPAFDPDIPWDKMEPILGMRFRSPHQLKMALANYGVAHGYQLWYMKNDQRQVLVYCGRNINDGRCAGKKGNKHRVLPKKG</sequence>
<evidence type="ECO:0000259" key="1">
    <source>
        <dbReference type="Pfam" id="PF26130"/>
    </source>
</evidence>
<proteinExistence type="predicted"/>
<feature type="domain" description="PB1-like" evidence="1">
    <location>
        <begin position="17"/>
        <end position="106"/>
    </location>
</feature>
<reference evidence="2" key="2">
    <citation type="submission" date="2022-01" db="EMBL/GenBank/DDBJ databases">
        <authorList>
            <person name="Yamashiro T."/>
            <person name="Shiraishi A."/>
            <person name="Satake H."/>
            <person name="Nakayama K."/>
        </authorList>
    </citation>
    <scope>NUCLEOTIDE SEQUENCE</scope>
</reference>
<dbReference type="EMBL" id="BQNB010014708">
    <property type="protein sequence ID" value="GJT31473.1"/>
    <property type="molecule type" value="Genomic_DNA"/>
</dbReference>
<dbReference type="InterPro" id="IPR058594">
    <property type="entry name" value="PB1-like_dom_pln"/>
</dbReference>